<dbReference type="GO" id="GO:0046872">
    <property type="term" value="F:metal ion binding"/>
    <property type="evidence" value="ECO:0007669"/>
    <property type="project" value="InterPro"/>
</dbReference>
<dbReference type="RefSeq" id="WP_124235134.1">
    <property type="nucleotide sequence ID" value="NZ_JBHUFI010000007.1"/>
</dbReference>
<name>A0A3N6ZSF2_9ACTN</name>
<accession>A0A3N6ZSF2</accession>
<comment type="caution">
    <text evidence="1">The sequence shown here is derived from an EMBL/GenBank/DDBJ whole genome shotgun (WGS) entry which is preliminary data.</text>
</comment>
<proteinExistence type="predicted"/>
<reference evidence="1 2" key="1">
    <citation type="submission" date="2018-11" db="EMBL/GenBank/DDBJ databases">
        <authorList>
            <person name="Li F."/>
        </authorList>
    </citation>
    <scope>NUCLEOTIDE SEQUENCE [LARGE SCALE GENOMIC DNA]</scope>
    <source>
        <strain evidence="1 2">YS17T</strain>
    </source>
</reference>
<dbReference type="GO" id="GO:0031419">
    <property type="term" value="F:cobalamin binding"/>
    <property type="evidence" value="ECO:0007669"/>
    <property type="project" value="InterPro"/>
</dbReference>
<organism evidence="1 2">
    <name type="scientific">Aeromicrobium camelliae</name>
    <dbReference type="NCBI Taxonomy" id="1538144"/>
    <lineage>
        <taxon>Bacteria</taxon>
        <taxon>Bacillati</taxon>
        <taxon>Actinomycetota</taxon>
        <taxon>Actinomycetes</taxon>
        <taxon>Propionibacteriales</taxon>
        <taxon>Nocardioidaceae</taxon>
        <taxon>Aeromicrobium</taxon>
    </lineage>
</organism>
<sequence length="86" mass="8724">MKGQRIVVGSPHGDEAALVIEARRLRDAGAEVIFAGAAVDAGRLAATAVSEDVSEVVVADAQARDALLDALAAADALDIAVRVVEC</sequence>
<evidence type="ECO:0000313" key="2">
    <source>
        <dbReference type="Proteomes" id="UP000275225"/>
    </source>
</evidence>
<dbReference type="Gene3D" id="3.40.50.280">
    <property type="entry name" value="Cobalamin-binding domain"/>
    <property type="match status" value="1"/>
</dbReference>
<dbReference type="EMBL" id="RQJX01000001">
    <property type="protein sequence ID" value="RQN09927.1"/>
    <property type="molecule type" value="Genomic_DNA"/>
</dbReference>
<keyword evidence="2" id="KW-1185">Reference proteome</keyword>
<protein>
    <submittedName>
        <fullName evidence="1">Uncharacterized protein</fullName>
    </submittedName>
</protein>
<dbReference type="Proteomes" id="UP000275225">
    <property type="component" value="Unassembled WGS sequence"/>
</dbReference>
<dbReference type="InterPro" id="IPR036724">
    <property type="entry name" value="Cobalamin-bd_sf"/>
</dbReference>
<evidence type="ECO:0000313" key="1">
    <source>
        <dbReference type="EMBL" id="RQN09927.1"/>
    </source>
</evidence>
<dbReference type="AlphaFoldDB" id="A0A3N6ZSF2"/>
<gene>
    <name evidence="1" type="ORF">EHW97_00015</name>
</gene>
<dbReference type="SUPFAM" id="SSF52242">
    <property type="entry name" value="Cobalamin (vitamin B12)-binding domain"/>
    <property type="match status" value="1"/>
</dbReference>